<dbReference type="AlphaFoldDB" id="A0A5M3N2I4"/>
<dbReference type="RefSeq" id="XP_007764957.1">
    <property type="nucleotide sequence ID" value="XM_007766767.1"/>
</dbReference>
<accession>A0A5M3N2I4</accession>
<organism evidence="4 5">
    <name type="scientific">Coniophora puteana (strain RWD-64-598)</name>
    <name type="common">Brown rot fungus</name>
    <dbReference type="NCBI Taxonomy" id="741705"/>
    <lineage>
        <taxon>Eukaryota</taxon>
        <taxon>Fungi</taxon>
        <taxon>Dikarya</taxon>
        <taxon>Basidiomycota</taxon>
        <taxon>Agaricomycotina</taxon>
        <taxon>Agaricomycetes</taxon>
        <taxon>Agaricomycetidae</taxon>
        <taxon>Boletales</taxon>
        <taxon>Coniophorineae</taxon>
        <taxon>Coniophoraceae</taxon>
        <taxon>Coniophora</taxon>
    </lineage>
</organism>
<feature type="signal peptide" evidence="3">
    <location>
        <begin position="1"/>
        <end position="23"/>
    </location>
</feature>
<keyword evidence="2" id="KW-1133">Transmembrane helix</keyword>
<evidence type="ECO:0000313" key="5">
    <source>
        <dbReference type="Proteomes" id="UP000053558"/>
    </source>
</evidence>
<reference evidence="5" key="1">
    <citation type="journal article" date="2012" name="Science">
        <title>The Paleozoic origin of enzymatic lignin decomposition reconstructed from 31 fungal genomes.</title>
        <authorList>
            <person name="Floudas D."/>
            <person name="Binder M."/>
            <person name="Riley R."/>
            <person name="Barry K."/>
            <person name="Blanchette R.A."/>
            <person name="Henrissat B."/>
            <person name="Martinez A.T."/>
            <person name="Otillar R."/>
            <person name="Spatafora J.W."/>
            <person name="Yadav J.S."/>
            <person name="Aerts A."/>
            <person name="Benoit I."/>
            <person name="Boyd A."/>
            <person name="Carlson A."/>
            <person name="Copeland A."/>
            <person name="Coutinho P.M."/>
            <person name="de Vries R.P."/>
            <person name="Ferreira P."/>
            <person name="Findley K."/>
            <person name="Foster B."/>
            <person name="Gaskell J."/>
            <person name="Glotzer D."/>
            <person name="Gorecki P."/>
            <person name="Heitman J."/>
            <person name="Hesse C."/>
            <person name="Hori C."/>
            <person name="Igarashi K."/>
            <person name="Jurgens J.A."/>
            <person name="Kallen N."/>
            <person name="Kersten P."/>
            <person name="Kohler A."/>
            <person name="Kuees U."/>
            <person name="Kumar T.K.A."/>
            <person name="Kuo A."/>
            <person name="LaButti K."/>
            <person name="Larrondo L.F."/>
            <person name="Lindquist E."/>
            <person name="Ling A."/>
            <person name="Lombard V."/>
            <person name="Lucas S."/>
            <person name="Lundell T."/>
            <person name="Martin R."/>
            <person name="McLaughlin D.J."/>
            <person name="Morgenstern I."/>
            <person name="Morin E."/>
            <person name="Murat C."/>
            <person name="Nagy L.G."/>
            <person name="Nolan M."/>
            <person name="Ohm R.A."/>
            <person name="Patyshakuliyeva A."/>
            <person name="Rokas A."/>
            <person name="Ruiz-Duenas F.J."/>
            <person name="Sabat G."/>
            <person name="Salamov A."/>
            <person name="Samejima M."/>
            <person name="Schmutz J."/>
            <person name="Slot J.C."/>
            <person name="St John F."/>
            <person name="Stenlid J."/>
            <person name="Sun H."/>
            <person name="Sun S."/>
            <person name="Syed K."/>
            <person name="Tsang A."/>
            <person name="Wiebenga A."/>
            <person name="Young D."/>
            <person name="Pisabarro A."/>
            <person name="Eastwood D.C."/>
            <person name="Martin F."/>
            <person name="Cullen D."/>
            <person name="Grigoriev I.V."/>
            <person name="Hibbett D.S."/>
        </authorList>
    </citation>
    <scope>NUCLEOTIDE SEQUENCE [LARGE SCALE GENOMIC DNA]</scope>
    <source>
        <strain evidence="5">RWD-64-598 SS2</strain>
    </source>
</reference>
<keyword evidence="3" id="KW-0732">Signal</keyword>
<feature type="compositionally biased region" description="Low complexity" evidence="1">
    <location>
        <begin position="368"/>
        <end position="383"/>
    </location>
</feature>
<feature type="region of interest" description="Disordered" evidence="1">
    <location>
        <begin position="307"/>
        <end position="402"/>
    </location>
</feature>
<dbReference type="Proteomes" id="UP000053558">
    <property type="component" value="Unassembled WGS sequence"/>
</dbReference>
<dbReference type="GeneID" id="19204754"/>
<gene>
    <name evidence="4" type="ORF">CONPUDRAFT_162673</name>
</gene>
<evidence type="ECO:0000256" key="3">
    <source>
        <dbReference type="SAM" id="SignalP"/>
    </source>
</evidence>
<feature type="compositionally biased region" description="Low complexity" evidence="1">
    <location>
        <begin position="189"/>
        <end position="199"/>
    </location>
</feature>
<feature type="region of interest" description="Disordered" evidence="1">
    <location>
        <begin position="246"/>
        <end position="274"/>
    </location>
</feature>
<dbReference type="Gene3D" id="2.60.120.260">
    <property type="entry name" value="Galactose-binding domain-like"/>
    <property type="match status" value="1"/>
</dbReference>
<feature type="chain" id="PRO_5024320166" evidence="3">
    <location>
        <begin position="24"/>
        <end position="496"/>
    </location>
</feature>
<name>A0A5M3N2I4_CONPW</name>
<evidence type="ECO:0000256" key="1">
    <source>
        <dbReference type="SAM" id="MobiDB-lite"/>
    </source>
</evidence>
<dbReference type="KEGG" id="cput:CONPUDRAFT_162673"/>
<feature type="transmembrane region" description="Helical" evidence="2">
    <location>
        <begin position="215"/>
        <end position="236"/>
    </location>
</feature>
<comment type="caution">
    <text evidence="4">The sequence shown here is derived from an EMBL/GenBank/DDBJ whole genome shotgun (WGS) entry which is preliminary data.</text>
</comment>
<feature type="region of interest" description="Disordered" evidence="1">
    <location>
        <begin position="189"/>
        <end position="209"/>
    </location>
</feature>
<keyword evidence="2" id="KW-0812">Transmembrane</keyword>
<dbReference type="EMBL" id="JH711574">
    <property type="protein sequence ID" value="EIW85487.1"/>
    <property type="molecule type" value="Genomic_DNA"/>
</dbReference>
<evidence type="ECO:0000313" key="4">
    <source>
        <dbReference type="EMBL" id="EIW85487.1"/>
    </source>
</evidence>
<dbReference type="OrthoDB" id="2872628at2759"/>
<keyword evidence="5" id="KW-1185">Reference proteome</keyword>
<proteinExistence type="predicted"/>
<dbReference type="CDD" id="cd12087">
    <property type="entry name" value="TM_EGFR-like"/>
    <property type="match status" value="1"/>
</dbReference>
<feature type="compositionally biased region" description="Polar residues" evidence="1">
    <location>
        <begin position="315"/>
        <end position="341"/>
    </location>
</feature>
<sequence>MFGFPRAFTVLGSLVALVSRARADYYIDDTNSTLQYNSNPTAAWGAFSAGETLQLLLPNGTYQNINAYLALDLSMVASFSRYAACHTSDNCVLNIPFTGSGIDIQVLQQGQAGINATAAIDSGSSVNKALVAASAPAFTNANVTMFSFQGLTTGSHTLTLTVLDMQGSISGMMFDYAYVNETLVAKDSTSTSASSSPTATGGGSAGSKKSNAGPIVAGVIGGLAAIGAVVFALFYLRRRRRSQPPYHYDGIDAPNPAQAHYDPGPPNMRAQAAGGHLPSTIQRSNVASNPMASAAAVAMATVAAHPMLPEPSSPTPSTQNYSQYAQAAPQSTPNVANSGSIRSDGRYGGTSAHTPSDIQPTVRSGPFSDAHSTSDALSTSSPSQAGSSVAFPLDRKHPRGPLPEVIQPAAAAAESSHDASQQRMDTMAQSLTDEQADFIHSLYQQNVPAPAIARLMERMVANPNARVSDWVHETGLARSGTVHSQAPPSYEYQVSS</sequence>
<keyword evidence="2" id="KW-0472">Membrane</keyword>
<evidence type="ECO:0000256" key="2">
    <source>
        <dbReference type="SAM" id="Phobius"/>
    </source>
</evidence>
<protein>
    <submittedName>
        <fullName evidence="4">Uncharacterized protein</fullName>
    </submittedName>
</protein>
<feature type="compositionally biased region" description="Polar residues" evidence="1">
    <location>
        <begin position="351"/>
        <end position="362"/>
    </location>
</feature>